<feature type="transmembrane region" description="Helical" evidence="1">
    <location>
        <begin position="59"/>
        <end position="80"/>
    </location>
</feature>
<dbReference type="EMBL" id="JAKLTR010000009">
    <property type="protein sequence ID" value="MCG2615513.1"/>
    <property type="molecule type" value="Genomic_DNA"/>
</dbReference>
<evidence type="ECO:0000313" key="2">
    <source>
        <dbReference type="EMBL" id="MCG2615513.1"/>
    </source>
</evidence>
<protein>
    <recommendedName>
        <fullName evidence="4">Glycosyltransferase RgtA/B/C/D-like domain-containing protein</fullName>
    </recommendedName>
</protein>
<feature type="transmembrane region" description="Helical" evidence="1">
    <location>
        <begin position="396"/>
        <end position="414"/>
    </location>
</feature>
<evidence type="ECO:0000256" key="1">
    <source>
        <dbReference type="SAM" id="Phobius"/>
    </source>
</evidence>
<feature type="transmembrane region" description="Helical" evidence="1">
    <location>
        <begin position="306"/>
        <end position="329"/>
    </location>
</feature>
<feature type="transmembrane region" description="Helical" evidence="1">
    <location>
        <begin position="101"/>
        <end position="118"/>
    </location>
</feature>
<reference evidence="2" key="1">
    <citation type="submission" date="2022-01" db="EMBL/GenBank/DDBJ databases">
        <authorList>
            <person name="Jo J.-H."/>
            <person name="Im W.-T."/>
        </authorList>
    </citation>
    <scope>NUCLEOTIDE SEQUENCE</scope>
    <source>
        <strain evidence="2">NA20</strain>
    </source>
</reference>
<organism evidence="2 3">
    <name type="scientific">Terrimonas ginsenosidimutans</name>
    <dbReference type="NCBI Taxonomy" id="2908004"/>
    <lineage>
        <taxon>Bacteria</taxon>
        <taxon>Pseudomonadati</taxon>
        <taxon>Bacteroidota</taxon>
        <taxon>Chitinophagia</taxon>
        <taxon>Chitinophagales</taxon>
        <taxon>Chitinophagaceae</taxon>
        <taxon>Terrimonas</taxon>
    </lineage>
</organism>
<comment type="caution">
    <text evidence="2">The sequence shown here is derived from an EMBL/GenBank/DDBJ whole genome shotgun (WGS) entry which is preliminary data.</text>
</comment>
<feature type="transmembrane region" description="Helical" evidence="1">
    <location>
        <begin position="209"/>
        <end position="229"/>
    </location>
</feature>
<feature type="transmembrane region" description="Helical" evidence="1">
    <location>
        <begin position="367"/>
        <end position="384"/>
    </location>
</feature>
<accession>A0ABS9KT57</accession>
<evidence type="ECO:0008006" key="4">
    <source>
        <dbReference type="Google" id="ProtNLM"/>
    </source>
</evidence>
<feature type="transmembrane region" description="Helical" evidence="1">
    <location>
        <begin position="6"/>
        <end position="25"/>
    </location>
</feature>
<dbReference type="Proteomes" id="UP001165367">
    <property type="component" value="Unassembled WGS sequence"/>
</dbReference>
<sequence length="465" mass="53657">MMSLLSVILLTVVQFFTGFGVLGFFRLKIKPGLYISLSILMGIAIFSFIPFLLQLVKLPLTSLNIFLSLLATCVWLNVNIKKNWQQFMQGIRSGNTKLRMYEWPVLLCLLFIVAISVWRCFYLPPTPRDLTSGAEVIAEYATREKTMINSVFTVNLESTNNQYKPPFITSLQIIYKYAGFPFGQIWLSSIFICLLVFMYHGLTRYLHRSIAGILLIIFVAVPEMYAYTFMALFDYSNAVFFFLSFYFLIGYFKKRKPGYMALAGVLMGIATYIRSETLILAGLACPLLLVYHLRQKDSFSRIMISGCWMIAPSVILYLVTITLYFNLYLPVNYDVQGLLNTDLANLRPLWERFKAMHTHLILSKEGFYAYIFYFFALVLIADLAVSFRMNRDSRNWLFAVLLVYFGMPVLGYLLPLLDIDHSTKRGLFRIFPLMIMYMGTSTVLRCLSLKITNWEQRSELTVRAG</sequence>
<keyword evidence="1" id="KW-1133">Transmembrane helix</keyword>
<keyword evidence="3" id="KW-1185">Reference proteome</keyword>
<proteinExistence type="predicted"/>
<evidence type="ECO:0000313" key="3">
    <source>
        <dbReference type="Proteomes" id="UP001165367"/>
    </source>
</evidence>
<feature type="transmembrane region" description="Helical" evidence="1">
    <location>
        <begin position="32"/>
        <end position="53"/>
    </location>
</feature>
<feature type="transmembrane region" description="Helical" evidence="1">
    <location>
        <begin position="185"/>
        <end position="202"/>
    </location>
</feature>
<name>A0ABS9KT57_9BACT</name>
<feature type="transmembrane region" description="Helical" evidence="1">
    <location>
        <begin position="235"/>
        <end position="252"/>
    </location>
</feature>
<keyword evidence="1" id="KW-0812">Transmembrane</keyword>
<gene>
    <name evidence="2" type="ORF">LZZ85_14530</name>
</gene>
<feature type="transmembrane region" description="Helical" evidence="1">
    <location>
        <begin position="426"/>
        <end position="447"/>
    </location>
</feature>
<keyword evidence="1" id="KW-0472">Membrane</keyword>
<dbReference type="RefSeq" id="WP_237873361.1">
    <property type="nucleotide sequence ID" value="NZ_JAKLTR010000009.1"/>
</dbReference>